<dbReference type="PANTHER" id="PTHR43553">
    <property type="entry name" value="HEAVY METAL TRANSPORTER"/>
    <property type="match status" value="1"/>
</dbReference>
<dbReference type="InterPro" id="IPR015856">
    <property type="entry name" value="ABC_transpr_CbiO/EcfA_su"/>
</dbReference>
<dbReference type="GO" id="GO:0042626">
    <property type="term" value="F:ATPase-coupled transmembrane transporter activity"/>
    <property type="evidence" value="ECO:0007669"/>
    <property type="project" value="TreeGrafter"/>
</dbReference>
<dbReference type="InterPro" id="IPR003439">
    <property type="entry name" value="ABC_transporter-like_ATP-bd"/>
</dbReference>
<organism evidence="9 10">
    <name type="scientific">Aneurinibacillus soli</name>
    <dbReference type="NCBI Taxonomy" id="1500254"/>
    <lineage>
        <taxon>Bacteria</taxon>
        <taxon>Bacillati</taxon>
        <taxon>Bacillota</taxon>
        <taxon>Bacilli</taxon>
        <taxon>Bacillales</taxon>
        <taxon>Paenibacillaceae</taxon>
        <taxon>Aneurinibacillus group</taxon>
        <taxon>Aneurinibacillus</taxon>
    </lineage>
</organism>
<keyword evidence="2 8" id="KW-0813">Transport</keyword>
<dbReference type="GO" id="GO:0015087">
    <property type="term" value="F:cobalt ion transmembrane transporter activity"/>
    <property type="evidence" value="ECO:0007669"/>
    <property type="project" value="UniProtKB-ARBA"/>
</dbReference>
<dbReference type="InterPro" id="IPR050095">
    <property type="entry name" value="ECF_ABC_transporter_ATP-bd"/>
</dbReference>
<comment type="subcellular location">
    <subcellularLocation>
        <location evidence="1 8">Cell membrane</location>
        <topology evidence="1 8">Peripheral membrane protein</topology>
    </subcellularLocation>
</comment>
<keyword evidence="3 8" id="KW-1003">Cell membrane</keyword>
<comment type="subunit">
    <text evidence="8">Forms a stable energy-coupling factor (ECF) transporter complex composed of 2 membrane-embedded substrate-binding proteins (S component), 2 ATP-binding proteins (A component) and 2 transmembrane proteins (T component).</text>
</comment>
<comment type="function">
    <text evidence="8">ATP-binding (A) component of a common energy-coupling factor (ECF) ABC-transporter complex.</text>
</comment>
<dbReference type="EC" id="7.-.-.-" evidence="8"/>
<dbReference type="FunFam" id="3.40.50.300:FF:000224">
    <property type="entry name" value="Energy-coupling factor transporter ATP-binding protein EcfA"/>
    <property type="match status" value="1"/>
</dbReference>
<dbReference type="Proteomes" id="UP000217696">
    <property type="component" value="Chromosome"/>
</dbReference>
<dbReference type="PANTHER" id="PTHR43553:SF27">
    <property type="entry name" value="ENERGY-COUPLING FACTOR TRANSPORTER ATP-BINDING PROTEIN ECFA2"/>
    <property type="match status" value="1"/>
</dbReference>
<dbReference type="CDD" id="cd03225">
    <property type="entry name" value="ABC_cobalt_CbiO_domain1"/>
    <property type="match status" value="1"/>
</dbReference>
<keyword evidence="9" id="KW-0378">Hydrolase</keyword>
<dbReference type="Pfam" id="PF00005">
    <property type="entry name" value="ABC_tran"/>
    <property type="match status" value="1"/>
</dbReference>
<dbReference type="InterPro" id="IPR017871">
    <property type="entry name" value="ABC_transporter-like_CS"/>
</dbReference>
<dbReference type="NCBIfam" id="TIGR04521">
    <property type="entry name" value="ECF_ATPase_2"/>
    <property type="match status" value="1"/>
</dbReference>
<name>A0A0U5B506_9BACL</name>
<dbReference type="InterPro" id="IPR027417">
    <property type="entry name" value="P-loop_NTPase"/>
</dbReference>
<dbReference type="PROSITE" id="PS50893">
    <property type="entry name" value="ABC_TRANSPORTER_2"/>
    <property type="match status" value="1"/>
</dbReference>
<dbReference type="GO" id="GO:0043190">
    <property type="term" value="C:ATP-binding cassette (ABC) transporter complex"/>
    <property type="evidence" value="ECO:0007669"/>
    <property type="project" value="TreeGrafter"/>
</dbReference>
<dbReference type="GO" id="GO:0016887">
    <property type="term" value="F:ATP hydrolysis activity"/>
    <property type="evidence" value="ECO:0007669"/>
    <property type="project" value="InterPro"/>
</dbReference>
<dbReference type="SMART" id="SM00382">
    <property type="entry name" value="AAA"/>
    <property type="match status" value="1"/>
</dbReference>
<evidence type="ECO:0000256" key="3">
    <source>
        <dbReference type="ARBA" id="ARBA00022475"/>
    </source>
</evidence>
<accession>A0A0U5B506</accession>
<reference evidence="9 10" key="1">
    <citation type="submission" date="2015-12" db="EMBL/GenBank/DDBJ databases">
        <title>Genome sequence of Aneurinibacillus soli.</title>
        <authorList>
            <person name="Lee J.S."/>
            <person name="Lee K.C."/>
            <person name="Kim K.K."/>
            <person name="Lee B.W."/>
        </authorList>
    </citation>
    <scope>NUCLEOTIDE SEQUENCE [LARGE SCALE GENOMIC DNA]</scope>
    <source>
        <strain evidence="9 10">CB4</strain>
    </source>
</reference>
<dbReference type="KEGG" id="asoc:CB4_00165"/>
<dbReference type="AlphaFoldDB" id="A0A0U5B506"/>
<keyword evidence="7 8" id="KW-0472">Membrane</keyword>
<dbReference type="EMBL" id="AP017312">
    <property type="protein sequence ID" value="BAU26076.1"/>
    <property type="molecule type" value="Genomic_DNA"/>
</dbReference>
<protein>
    <recommendedName>
        <fullName evidence="8">Energy-coupling factor transporter ATP-binding protein EcfA2</fullName>
        <ecNumber evidence="8">7.-.-.-</ecNumber>
    </recommendedName>
</protein>
<dbReference type="RefSeq" id="WP_096463154.1">
    <property type="nucleotide sequence ID" value="NZ_AP017312.1"/>
</dbReference>
<keyword evidence="4 8" id="KW-0547">Nucleotide-binding</keyword>
<evidence type="ECO:0000256" key="8">
    <source>
        <dbReference type="RuleBase" id="RU365104"/>
    </source>
</evidence>
<evidence type="ECO:0000256" key="1">
    <source>
        <dbReference type="ARBA" id="ARBA00004202"/>
    </source>
</evidence>
<dbReference type="PROSITE" id="PS00211">
    <property type="entry name" value="ABC_TRANSPORTER_1"/>
    <property type="match status" value="1"/>
</dbReference>
<evidence type="ECO:0000256" key="7">
    <source>
        <dbReference type="ARBA" id="ARBA00023136"/>
    </source>
</evidence>
<keyword evidence="5 8" id="KW-0067">ATP-binding</keyword>
<dbReference type="InterPro" id="IPR030946">
    <property type="entry name" value="EcfA2"/>
</dbReference>
<evidence type="ECO:0000256" key="2">
    <source>
        <dbReference type="ARBA" id="ARBA00022448"/>
    </source>
</evidence>
<keyword evidence="10" id="KW-1185">Reference proteome</keyword>
<proteinExistence type="inferred from homology"/>
<dbReference type="OrthoDB" id="9784332at2"/>
<evidence type="ECO:0000313" key="10">
    <source>
        <dbReference type="Proteomes" id="UP000217696"/>
    </source>
</evidence>
<dbReference type="Gene3D" id="3.40.50.300">
    <property type="entry name" value="P-loop containing nucleotide triphosphate hydrolases"/>
    <property type="match status" value="1"/>
</dbReference>
<dbReference type="InterPro" id="IPR003593">
    <property type="entry name" value="AAA+_ATPase"/>
</dbReference>
<evidence type="ECO:0000256" key="4">
    <source>
        <dbReference type="ARBA" id="ARBA00022741"/>
    </source>
</evidence>
<dbReference type="SUPFAM" id="SSF52540">
    <property type="entry name" value="P-loop containing nucleoside triphosphate hydrolases"/>
    <property type="match status" value="1"/>
</dbReference>
<gene>
    <name evidence="9" type="primary">ecfA2</name>
    <name evidence="9" type="ORF">CB4_00165</name>
</gene>
<dbReference type="GO" id="GO:0005524">
    <property type="term" value="F:ATP binding"/>
    <property type="evidence" value="ECO:0007669"/>
    <property type="project" value="UniProtKB-UniRule"/>
</dbReference>
<comment type="similarity">
    <text evidence="8">Belongs to the ABC transporter superfamily. Energy-coupling factor EcfA family.</text>
</comment>
<evidence type="ECO:0000256" key="5">
    <source>
        <dbReference type="ARBA" id="ARBA00022840"/>
    </source>
</evidence>
<evidence type="ECO:0000256" key="6">
    <source>
        <dbReference type="ARBA" id="ARBA00022967"/>
    </source>
</evidence>
<keyword evidence="6" id="KW-1278">Translocase</keyword>
<evidence type="ECO:0000313" key="9">
    <source>
        <dbReference type="EMBL" id="BAU26076.1"/>
    </source>
</evidence>
<sequence length="297" mass="32970">MDIRFEEVGYTYGKATPFEQRALREMSLSIPYGQYVAVIGHTGSGKSTLIQMLNGLLAPTEGTMAIGDFILPVKKKKGLEVLRQKVGLAFQYPEYQLFEETVRKDVAFGLVNMGLPTEMIAGRADAALRLVGLDPDKVGEKSPFALSGGQMRRVALAGVLVMDPQVLVLDEPTAGLDPAGHKEILEMVARIHRTEKRTTVLVTHSMEDAALYADYLYVLNEGQLWMEGTPADVFCDPKRIRAAGLDLPDITQFIMQFNERLKAEPLSIKPLPYDIFDSEKLANEISHRFGRKGGVRR</sequence>